<dbReference type="KEGG" id="syw:SYNW0311"/>
<organism evidence="1 2">
    <name type="scientific">Parasynechococcus marenigrum (strain WH8102)</name>
    <dbReference type="NCBI Taxonomy" id="84588"/>
    <lineage>
        <taxon>Bacteria</taxon>
        <taxon>Bacillati</taxon>
        <taxon>Cyanobacteriota</taxon>
        <taxon>Cyanophyceae</taxon>
        <taxon>Synechococcales</taxon>
        <taxon>Prochlorococcaceae</taxon>
        <taxon>Parasynechococcus</taxon>
        <taxon>Parasynechococcus marenigrum</taxon>
    </lineage>
</organism>
<sequence length="330" mass="37607">MMRFSNLSWHVEKARQAEAESDLISMTEAANKMERCCYYKQAWKTFQAIAMLEKPSPGRPWRGPCDRVRTLVVEGRKRDLGDELRLVHLVAKAAADVSELIVQTEERLIPLFQRSFPYVRFISTNDALPQDNDTAWTTYEQLALFYAHNEELIFNSFLPLIPPPASAINPRGLGISWYSKAIYKCLPSLEDWAELIRDVRGRVQSLQYQEGRAGLKELVQKSGRPVKAARRIDQFKDLDGYALQIASVQRVLTISNTTAHMAGALGIPCVVVLDSESVTTWPDHVDRSPFYPNTLLVRRRNMDWASTLRKALELLLQIEPSRRLSMTPSS</sequence>
<dbReference type="EMBL" id="BX569689">
    <property type="protein sequence ID" value="CAE06826.1"/>
    <property type="molecule type" value="Genomic_DNA"/>
</dbReference>
<dbReference type="SUPFAM" id="SSF53756">
    <property type="entry name" value="UDP-Glycosyltransferase/glycogen phosphorylase"/>
    <property type="match status" value="1"/>
</dbReference>
<protein>
    <recommendedName>
        <fullName evidence="3">UDP-glycosyltransferase/glycogen phosphorylase superfamily protein</fullName>
    </recommendedName>
</protein>
<dbReference type="Proteomes" id="UP000001422">
    <property type="component" value="Chromosome"/>
</dbReference>
<dbReference type="AlphaFoldDB" id="Q7U9E7"/>
<dbReference type="HOGENOM" id="CLU_839193_0_0_3"/>
<evidence type="ECO:0000313" key="1">
    <source>
        <dbReference type="EMBL" id="CAE06826.1"/>
    </source>
</evidence>
<evidence type="ECO:0008006" key="3">
    <source>
        <dbReference type="Google" id="ProtNLM"/>
    </source>
</evidence>
<gene>
    <name evidence="1" type="ordered locus">SYNW0311</name>
</gene>
<name>Q7U9E7_PARMW</name>
<keyword evidence="2" id="KW-1185">Reference proteome</keyword>
<proteinExistence type="predicted"/>
<dbReference type="STRING" id="84588.SYNW0311"/>
<dbReference type="Gene3D" id="3.40.50.2000">
    <property type="entry name" value="Glycogen Phosphorylase B"/>
    <property type="match status" value="1"/>
</dbReference>
<dbReference type="eggNOG" id="COG0859">
    <property type="taxonomic scope" value="Bacteria"/>
</dbReference>
<evidence type="ECO:0000313" key="2">
    <source>
        <dbReference type="Proteomes" id="UP000001422"/>
    </source>
</evidence>
<reference evidence="1 2" key="1">
    <citation type="journal article" date="2003" name="Nature">
        <title>The genome of a motile marine Synechococcus.</title>
        <authorList>
            <person name="Palenik B."/>
            <person name="Brahamsha B."/>
            <person name="Larimer F."/>
            <person name="Land M."/>
            <person name="Hauser L."/>
            <person name="Chain P."/>
            <person name="Lamerdin J."/>
            <person name="Regala W."/>
            <person name="Allen E.A."/>
            <person name="McCarren J."/>
            <person name="Paulsen I."/>
            <person name="Dufresne A."/>
            <person name="Partensky F."/>
            <person name="Webb E."/>
            <person name="Waterbury J."/>
        </authorList>
    </citation>
    <scope>NUCLEOTIDE SEQUENCE [LARGE SCALE GENOMIC DNA]</scope>
    <source>
        <strain evidence="1 2">WH8102</strain>
    </source>
</reference>
<dbReference type="RefSeq" id="WP_011127185.1">
    <property type="nucleotide sequence ID" value="NC_005070.1"/>
</dbReference>
<accession>Q7U9E7</accession>